<evidence type="ECO:0000313" key="3">
    <source>
        <dbReference type="Proteomes" id="UP000053424"/>
    </source>
</evidence>
<reference evidence="2 3" key="1">
    <citation type="submission" date="2014-04" db="EMBL/GenBank/DDBJ databases">
        <authorList>
            <consortium name="DOE Joint Genome Institute"/>
            <person name="Kuo A."/>
            <person name="Gay G."/>
            <person name="Dore J."/>
            <person name="Kohler A."/>
            <person name="Nagy L.G."/>
            <person name="Floudas D."/>
            <person name="Copeland A."/>
            <person name="Barry K.W."/>
            <person name="Cichocki N."/>
            <person name="Veneault-Fourrey C."/>
            <person name="LaButti K."/>
            <person name="Lindquist E.A."/>
            <person name="Lipzen A."/>
            <person name="Lundell T."/>
            <person name="Morin E."/>
            <person name="Murat C."/>
            <person name="Sun H."/>
            <person name="Tunlid A."/>
            <person name="Henrissat B."/>
            <person name="Grigoriev I.V."/>
            <person name="Hibbett D.S."/>
            <person name="Martin F."/>
            <person name="Nordberg H.P."/>
            <person name="Cantor M.N."/>
            <person name="Hua S.X."/>
        </authorList>
    </citation>
    <scope>NUCLEOTIDE SEQUENCE [LARGE SCALE GENOMIC DNA]</scope>
    <source>
        <strain evidence="3">h7</strain>
    </source>
</reference>
<feature type="region of interest" description="Disordered" evidence="1">
    <location>
        <begin position="1"/>
        <end position="79"/>
    </location>
</feature>
<feature type="compositionally biased region" description="Polar residues" evidence="1">
    <location>
        <begin position="27"/>
        <end position="48"/>
    </location>
</feature>
<organism evidence="2 3">
    <name type="scientific">Hebeloma cylindrosporum</name>
    <dbReference type="NCBI Taxonomy" id="76867"/>
    <lineage>
        <taxon>Eukaryota</taxon>
        <taxon>Fungi</taxon>
        <taxon>Dikarya</taxon>
        <taxon>Basidiomycota</taxon>
        <taxon>Agaricomycotina</taxon>
        <taxon>Agaricomycetes</taxon>
        <taxon>Agaricomycetidae</taxon>
        <taxon>Agaricales</taxon>
        <taxon>Agaricineae</taxon>
        <taxon>Hymenogastraceae</taxon>
        <taxon>Hebeloma</taxon>
    </lineage>
</organism>
<evidence type="ECO:0000256" key="1">
    <source>
        <dbReference type="SAM" id="MobiDB-lite"/>
    </source>
</evidence>
<reference evidence="3" key="2">
    <citation type="submission" date="2015-01" db="EMBL/GenBank/DDBJ databases">
        <title>Evolutionary Origins and Diversification of the Mycorrhizal Mutualists.</title>
        <authorList>
            <consortium name="DOE Joint Genome Institute"/>
            <consortium name="Mycorrhizal Genomics Consortium"/>
            <person name="Kohler A."/>
            <person name="Kuo A."/>
            <person name="Nagy L.G."/>
            <person name="Floudas D."/>
            <person name="Copeland A."/>
            <person name="Barry K.W."/>
            <person name="Cichocki N."/>
            <person name="Veneault-Fourrey C."/>
            <person name="LaButti K."/>
            <person name="Lindquist E.A."/>
            <person name="Lipzen A."/>
            <person name="Lundell T."/>
            <person name="Morin E."/>
            <person name="Murat C."/>
            <person name="Riley R."/>
            <person name="Ohm R."/>
            <person name="Sun H."/>
            <person name="Tunlid A."/>
            <person name="Henrissat B."/>
            <person name="Grigoriev I.V."/>
            <person name="Hibbett D.S."/>
            <person name="Martin F."/>
        </authorList>
    </citation>
    <scope>NUCLEOTIDE SEQUENCE [LARGE SCALE GENOMIC DNA]</scope>
    <source>
        <strain evidence="3">h7</strain>
    </source>
</reference>
<protein>
    <submittedName>
        <fullName evidence="2">Uncharacterized protein</fullName>
    </submittedName>
</protein>
<dbReference type="EMBL" id="KN831777">
    <property type="protein sequence ID" value="KIM42598.1"/>
    <property type="molecule type" value="Genomic_DNA"/>
</dbReference>
<name>A0A0C2XYB5_HEBCY</name>
<keyword evidence="3" id="KW-1185">Reference proteome</keyword>
<proteinExistence type="predicted"/>
<feature type="compositionally biased region" description="Polar residues" evidence="1">
    <location>
        <begin position="1"/>
        <end position="15"/>
    </location>
</feature>
<dbReference type="Proteomes" id="UP000053424">
    <property type="component" value="Unassembled WGS sequence"/>
</dbReference>
<accession>A0A0C2XYB5</accession>
<dbReference type="HOGENOM" id="CLU_2606291_0_0_1"/>
<gene>
    <name evidence="2" type="ORF">M413DRAFT_444304</name>
</gene>
<sequence>MYHTPTYPSVPSNSFDLKENNRHLTHANPSLSLNPKTRCPSQGATNTYLAHLDKTTDVTPQPPASERVSGCAWRSNVVQ</sequence>
<evidence type="ECO:0000313" key="2">
    <source>
        <dbReference type="EMBL" id="KIM42598.1"/>
    </source>
</evidence>
<dbReference type="AlphaFoldDB" id="A0A0C2XYB5"/>